<dbReference type="PROSITE" id="PS51257">
    <property type="entry name" value="PROKAR_LIPOPROTEIN"/>
    <property type="match status" value="1"/>
</dbReference>
<name>A0ABR7P976_9FIRM</name>
<reference evidence="3 4" key="1">
    <citation type="submission" date="2020-08" db="EMBL/GenBank/DDBJ databases">
        <title>Genome public.</title>
        <authorList>
            <person name="Liu C."/>
            <person name="Sun Q."/>
        </authorList>
    </citation>
    <scope>NUCLEOTIDE SEQUENCE [LARGE SCALE GENOMIC DNA]</scope>
    <source>
        <strain evidence="3 4">3_YM_SP_D4_24.mj</strain>
    </source>
</reference>
<keyword evidence="2" id="KW-0732">Signal</keyword>
<keyword evidence="4" id="KW-1185">Reference proteome</keyword>
<dbReference type="Proteomes" id="UP000661649">
    <property type="component" value="Unassembled WGS sequence"/>
</dbReference>
<feature type="region of interest" description="Disordered" evidence="1">
    <location>
        <begin position="24"/>
        <end position="94"/>
    </location>
</feature>
<dbReference type="RefSeq" id="WP_117456675.1">
    <property type="nucleotide sequence ID" value="NZ_JACRTP010000001.1"/>
</dbReference>
<feature type="chain" id="PRO_5047366218" evidence="2">
    <location>
        <begin position="19"/>
        <end position="221"/>
    </location>
</feature>
<dbReference type="EMBL" id="JACRTP010000001">
    <property type="protein sequence ID" value="MBC8627360.1"/>
    <property type="molecule type" value="Genomic_DNA"/>
</dbReference>
<accession>A0ABR7P976</accession>
<evidence type="ECO:0000313" key="3">
    <source>
        <dbReference type="EMBL" id="MBC8627360.1"/>
    </source>
</evidence>
<evidence type="ECO:0000256" key="1">
    <source>
        <dbReference type="SAM" id="MobiDB-lite"/>
    </source>
</evidence>
<feature type="signal peptide" evidence="2">
    <location>
        <begin position="1"/>
        <end position="18"/>
    </location>
</feature>
<comment type="caution">
    <text evidence="3">The sequence shown here is derived from an EMBL/GenBank/DDBJ whole genome shotgun (WGS) entry which is preliminary data.</text>
</comment>
<feature type="compositionally biased region" description="Basic and acidic residues" evidence="1">
    <location>
        <begin position="31"/>
        <end position="92"/>
    </location>
</feature>
<evidence type="ECO:0000256" key="2">
    <source>
        <dbReference type="SAM" id="SignalP"/>
    </source>
</evidence>
<sequence>MRKFRLLPVIAVSTVLMMGITGCESTTQQPAKEETKKEETKEEETKQPETSKETDSESTETKDTTEEKDGKDSEAEKKEDITKETESEKSQEEQLTLYLPNENADGWNVTKNQIEQVTPDIIIGQLVGAGAIPDSVTVVSFGEDQGENGLILKLDLSSNFVEGLLNMGTAGEYLTMGAVVNSFLDTYQADGIEITAGGNVIETGHTSFEGVLNHFDSNESQ</sequence>
<gene>
    <name evidence="3" type="ORF">H8712_01750</name>
</gene>
<organism evidence="3 4">
    <name type="scientific">Blautia stercoris</name>
    <dbReference type="NCBI Taxonomy" id="871664"/>
    <lineage>
        <taxon>Bacteria</taxon>
        <taxon>Bacillati</taxon>
        <taxon>Bacillota</taxon>
        <taxon>Clostridia</taxon>
        <taxon>Lachnospirales</taxon>
        <taxon>Lachnospiraceae</taxon>
        <taxon>Blautia</taxon>
    </lineage>
</organism>
<protein>
    <submittedName>
        <fullName evidence="3">GerMN domain-containing protein</fullName>
    </submittedName>
</protein>
<evidence type="ECO:0000313" key="4">
    <source>
        <dbReference type="Proteomes" id="UP000661649"/>
    </source>
</evidence>
<proteinExistence type="predicted"/>